<name>A0AB74UHG7_9GAMM</name>
<dbReference type="InterPro" id="IPR000551">
    <property type="entry name" value="MerR-type_HTH_dom"/>
</dbReference>
<dbReference type="GO" id="GO:0003677">
    <property type="term" value="F:DNA binding"/>
    <property type="evidence" value="ECO:0007669"/>
    <property type="project" value="InterPro"/>
</dbReference>
<sequence>MTRHLSSADSVLEGDNLDERPLLTLGDLCRSCTVHAEWVIELVDEGILTPAGRHHEQWRFYGSSLARVRTVRRLQRDLGVNLAGAALALELMEELEALRRRVEGGSA</sequence>
<dbReference type="GO" id="GO:0006355">
    <property type="term" value="P:regulation of DNA-templated transcription"/>
    <property type="evidence" value="ECO:0007669"/>
    <property type="project" value="InterPro"/>
</dbReference>
<gene>
    <name evidence="2" type="ORF">ABV408_09050</name>
</gene>
<reference evidence="2" key="1">
    <citation type="submission" date="2024-06" db="EMBL/GenBank/DDBJ databases">
        <title>Complete genome of Salinicola endophyticus HNIBRBA4755.</title>
        <authorList>
            <person name="Shin S.Y."/>
            <person name="Kang H."/>
            <person name="Song J."/>
        </authorList>
    </citation>
    <scope>NUCLEOTIDE SEQUENCE</scope>
    <source>
        <strain evidence="2">HNIBRBA4755</strain>
    </source>
</reference>
<dbReference type="AlphaFoldDB" id="A0AB74UHG7"/>
<dbReference type="EMBL" id="CP159578">
    <property type="protein sequence ID" value="XCJ81308.1"/>
    <property type="molecule type" value="Genomic_DNA"/>
</dbReference>
<feature type="domain" description="HTH merR-type" evidence="1">
    <location>
        <begin position="23"/>
        <end position="92"/>
    </location>
</feature>
<accession>A0AB74UHG7</accession>
<dbReference type="SUPFAM" id="SSF46955">
    <property type="entry name" value="Putative DNA-binding domain"/>
    <property type="match status" value="1"/>
</dbReference>
<evidence type="ECO:0000259" key="1">
    <source>
        <dbReference type="SMART" id="SM00422"/>
    </source>
</evidence>
<dbReference type="InterPro" id="IPR009061">
    <property type="entry name" value="DNA-bd_dom_put_sf"/>
</dbReference>
<dbReference type="SMART" id="SM00422">
    <property type="entry name" value="HTH_MERR"/>
    <property type="match status" value="1"/>
</dbReference>
<protein>
    <submittedName>
        <fullName evidence="2">Chaperone modulator CbpM</fullName>
    </submittedName>
</protein>
<evidence type="ECO:0000313" key="2">
    <source>
        <dbReference type="EMBL" id="XCJ81308.1"/>
    </source>
</evidence>
<organism evidence="2">
    <name type="scientific">Salinicola endophyticus</name>
    <dbReference type="NCBI Taxonomy" id="1949083"/>
    <lineage>
        <taxon>Bacteria</taxon>
        <taxon>Pseudomonadati</taxon>
        <taxon>Pseudomonadota</taxon>
        <taxon>Gammaproteobacteria</taxon>
        <taxon>Oceanospirillales</taxon>
        <taxon>Halomonadaceae</taxon>
        <taxon>Salinicola</taxon>
    </lineage>
</organism>
<dbReference type="Gene3D" id="1.10.1660.10">
    <property type="match status" value="1"/>
</dbReference>
<dbReference type="Pfam" id="PF13591">
    <property type="entry name" value="MerR_2"/>
    <property type="match status" value="1"/>
</dbReference>
<proteinExistence type="predicted"/>
<dbReference type="RefSeq" id="WP_353982062.1">
    <property type="nucleotide sequence ID" value="NZ_CP159578.1"/>
</dbReference>